<protein>
    <submittedName>
        <fullName evidence="4">AMP-dependent synthetase and ligase family protein</fullName>
    </submittedName>
</protein>
<gene>
    <name evidence="4" type="ORF">Acr_21g0011050</name>
</gene>
<comment type="caution">
    <text evidence="4">The sequence shown here is derived from an EMBL/GenBank/DDBJ whole genome shotgun (WGS) entry which is preliminary data.</text>
</comment>
<keyword evidence="2 4" id="KW-0436">Ligase</keyword>
<accession>A0A7J0GI77</accession>
<evidence type="ECO:0000256" key="2">
    <source>
        <dbReference type="ARBA" id="ARBA00022598"/>
    </source>
</evidence>
<dbReference type="AlphaFoldDB" id="A0A7J0GI77"/>
<dbReference type="Proteomes" id="UP000585474">
    <property type="component" value="Unassembled WGS sequence"/>
</dbReference>
<dbReference type="Gene3D" id="3.30.300.30">
    <property type="match status" value="1"/>
</dbReference>
<dbReference type="InterPro" id="IPR025110">
    <property type="entry name" value="AMP-bd_C"/>
</dbReference>
<dbReference type="GO" id="GO:0016874">
    <property type="term" value="F:ligase activity"/>
    <property type="evidence" value="ECO:0007669"/>
    <property type="project" value="UniProtKB-KW"/>
</dbReference>
<keyword evidence="5" id="KW-1185">Reference proteome</keyword>
<dbReference type="EMBL" id="BJWL01000021">
    <property type="protein sequence ID" value="GFZ10506.1"/>
    <property type="molecule type" value="Genomic_DNA"/>
</dbReference>
<proteinExistence type="inferred from homology"/>
<evidence type="ECO:0000313" key="4">
    <source>
        <dbReference type="EMBL" id="GFZ10506.1"/>
    </source>
</evidence>
<organism evidence="4 5">
    <name type="scientific">Actinidia rufa</name>
    <dbReference type="NCBI Taxonomy" id="165716"/>
    <lineage>
        <taxon>Eukaryota</taxon>
        <taxon>Viridiplantae</taxon>
        <taxon>Streptophyta</taxon>
        <taxon>Embryophyta</taxon>
        <taxon>Tracheophyta</taxon>
        <taxon>Spermatophyta</taxon>
        <taxon>Magnoliopsida</taxon>
        <taxon>eudicotyledons</taxon>
        <taxon>Gunneridae</taxon>
        <taxon>Pentapetalae</taxon>
        <taxon>asterids</taxon>
        <taxon>Ericales</taxon>
        <taxon>Actinidiaceae</taxon>
        <taxon>Actinidia</taxon>
    </lineage>
</organism>
<evidence type="ECO:0000259" key="3">
    <source>
        <dbReference type="Pfam" id="PF13193"/>
    </source>
</evidence>
<dbReference type="SUPFAM" id="SSF56801">
    <property type="entry name" value="Acetyl-CoA synthetase-like"/>
    <property type="match status" value="1"/>
</dbReference>
<feature type="domain" description="AMP-binding enzyme C-terminal" evidence="3">
    <location>
        <begin position="5"/>
        <end position="79"/>
    </location>
</feature>
<dbReference type="InterPro" id="IPR045851">
    <property type="entry name" value="AMP-bd_C_sf"/>
</dbReference>
<comment type="similarity">
    <text evidence="1">Belongs to the ATP-dependent AMP-binding enzyme family.</text>
</comment>
<dbReference type="PANTHER" id="PTHR43859">
    <property type="entry name" value="ACYL-ACTIVATING ENZYME"/>
    <property type="match status" value="1"/>
</dbReference>
<name>A0A7J0GI77_9ERIC</name>
<dbReference type="OrthoDB" id="10253115at2759"/>
<dbReference type="PANTHER" id="PTHR43859:SF57">
    <property type="entry name" value="ACYL-ACTIVATING ENZYME 8-RELATED"/>
    <property type="match status" value="1"/>
</dbReference>
<reference evidence="4 5" key="1">
    <citation type="submission" date="2019-07" db="EMBL/GenBank/DDBJ databases">
        <title>De Novo Assembly of kiwifruit Actinidia rufa.</title>
        <authorList>
            <person name="Sugita-Konishi S."/>
            <person name="Sato K."/>
            <person name="Mori E."/>
            <person name="Abe Y."/>
            <person name="Kisaki G."/>
            <person name="Hamano K."/>
            <person name="Suezawa K."/>
            <person name="Otani M."/>
            <person name="Fukuda T."/>
            <person name="Manabe T."/>
            <person name="Gomi K."/>
            <person name="Tabuchi M."/>
            <person name="Akimitsu K."/>
            <person name="Kataoka I."/>
        </authorList>
    </citation>
    <scope>NUCLEOTIDE SEQUENCE [LARGE SCALE GENOMIC DNA]</scope>
    <source>
        <strain evidence="5">cv. Fuchu</strain>
    </source>
</reference>
<evidence type="ECO:0000256" key="1">
    <source>
        <dbReference type="ARBA" id="ARBA00006432"/>
    </source>
</evidence>
<sequence length="108" mass="12224">MCSVEVESILYENPTVNEAAVVARPDEFLGKTVFAFVRAKGGVEERPTEEIVEFCRRRLPNYMVPKPVVFMEELPRNSTCKIEKFTLRDVAKSMGSLPPKHEHVAKAT</sequence>
<evidence type="ECO:0000313" key="5">
    <source>
        <dbReference type="Proteomes" id="UP000585474"/>
    </source>
</evidence>
<dbReference type="Pfam" id="PF13193">
    <property type="entry name" value="AMP-binding_C"/>
    <property type="match status" value="1"/>
</dbReference>